<evidence type="ECO:0000313" key="3">
    <source>
        <dbReference type="Proteomes" id="UP000283269"/>
    </source>
</evidence>
<dbReference type="AlphaFoldDB" id="A0A409XIP1"/>
<keyword evidence="3" id="KW-1185">Reference proteome</keyword>
<evidence type="ECO:0000313" key="2">
    <source>
        <dbReference type="EMBL" id="PPQ90614.1"/>
    </source>
</evidence>
<dbReference type="Proteomes" id="UP000283269">
    <property type="component" value="Unassembled WGS sequence"/>
</dbReference>
<accession>A0A409XIP1</accession>
<keyword evidence="1" id="KW-0472">Membrane</keyword>
<dbReference type="EMBL" id="NHYD01001589">
    <property type="protein sequence ID" value="PPQ90614.1"/>
    <property type="molecule type" value="Genomic_DNA"/>
</dbReference>
<feature type="transmembrane region" description="Helical" evidence="1">
    <location>
        <begin position="118"/>
        <end position="139"/>
    </location>
</feature>
<protein>
    <submittedName>
        <fullName evidence="2">Uncharacterized protein</fullName>
    </submittedName>
</protein>
<reference evidence="2 3" key="1">
    <citation type="journal article" date="2018" name="Evol. Lett.">
        <title>Horizontal gene cluster transfer increased hallucinogenic mushroom diversity.</title>
        <authorList>
            <person name="Reynolds H.T."/>
            <person name="Vijayakumar V."/>
            <person name="Gluck-Thaler E."/>
            <person name="Korotkin H.B."/>
            <person name="Matheny P.B."/>
            <person name="Slot J.C."/>
        </authorList>
    </citation>
    <scope>NUCLEOTIDE SEQUENCE [LARGE SCALE GENOMIC DNA]</scope>
    <source>
        <strain evidence="2 3">2631</strain>
    </source>
</reference>
<dbReference type="InParanoid" id="A0A409XIP1"/>
<feature type="transmembrane region" description="Helical" evidence="1">
    <location>
        <begin position="74"/>
        <end position="98"/>
    </location>
</feature>
<keyword evidence="1" id="KW-1133">Transmembrane helix</keyword>
<feature type="transmembrane region" description="Helical" evidence="1">
    <location>
        <begin position="160"/>
        <end position="181"/>
    </location>
</feature>
<feature type="transmembrane region" description="Helical" evidence="1">
    <location>
        <begin position="201"/>
        <end position="222"/>
    </location>
</feature>
<proteinExistence type="predicted"/>
<comment type="caution">
    <text evidence="2">The sequence shown here is derived from an EMBL/GenBank/DDBJ whole genome shotgun (WGS) entry which is preliminary data.</text>
</comment>
<evidence type="ECO:0000256" key="1">
    <source>
        <dbReference type="SAM" id="Phobius"/>
    </source>
</evidence>
<gene>
    <name evidence="2" type="ORF">CVT25_006684</name>
</gene>
<name>A0A409XIP1_PSICY</name>
<sequence>MSTPDIPIPVNVQENEISTGLNNSMLFNFLMEPQTYVSQAFTLWYMEEQCTFTVGSSINLGKKLSKKPANLNRLIVLSAISVLYLLCLLEFIVQWYYLDWVVVIAGDTQESIFWGARFPLSLFMMDYWLITIVDYHIILINTLTDLEMLPCLGTIIPGDCGPIVIFAVECSLFVATIVLKIKFSHITSDANVTLFNNISSALTFVSLGTAVITTFFIGYRIYSIS</sequence>
<organism evidence="2 3">
    <name type="scientific">Psilocybe cyanescens</name>
    <dbReference type="NCBI Taxonomy" id="93625"/>
    <lineage>
        <taxon>Eukaryota</taxon>
        <taxon>Fungi</taxon>
        <taxon>Dikarya</taxon>
        <taxon>Basidiomycota</taxon>
        <taxon>Agaricomycotina</taxon>
        <taxon>Agaricomycetes</taxon>
        <taxon>Agaricomycetidae</taxon>
        <taxon>Agaricales</taxon>
        <taxon>Agaricineae</taxon>
        <taxon>Strophariaceae</taxon>
        <taxon>Psilocybe</taxon>
    </lineage>
</organism>
<keyword evidence="1" id="KW-0812">Transmembrane</keyword>